<organism evidence="1 2">
    <name type="scientific">Pseudonocardia eucalypti</name>
    <dbReference type="NCBI Taxonomy" id="648755"/>
    <lineage>
        <taxon>Bacteria</taxon>
        <taxon>Bacillati</taxon>
        <taxon>Actinomycetota</taxon>
        <taxon>Actinomycetes</taxon>
        <taxon>Pseudonocardiales</taxon>
        <taxon>Pseudonocardiaceae</taxon>
        <taxon>Pseudonocardia</taxon>
    </lineage>
</organism>
<comment type="caution">
    <text evidence="1">The sequence shown here is derived from an EMBL/GenBank/DDBJ whole genome shotgun (WGS) entry which is preliminary data.</text>
</comment>
<keyword evidence="2" id="KW-1185">Reference proteome</keyword>
<gene>
    <name evidence="1" type="ORF">GCM10023321_61820</name>
</gene>
<reference evidence="2" key="1">
    <citation type="journal article" date="2019" name="Int. J. Syst. Evol. Microbiol.">
        <title>The Global Catalogue of Microorganisms (GCM) 10K type strain sequencing project: providing services to taxonomists for standard genome sequencing and annotation.</title>
        <authorList>
            <consortium name="The Broad Institute Genomics Platform"/>
            <consortium name="The Broad Institute Genome Sequencing Center for Infectious Disease"/>
            <person name="Wu L."/>
            <person name="Ma J."/>
        </authorList>
    </citation>
    <scope>NUCLEOTIDE SEQUENCE [LARGE SCALE GENOMIC DNA]</scope>
    <source>
        <strain evidence="2">JCM 18303</strain>
    </source>
</reference>
<accession>A0ABP9QWD4</accession>
<protein>
    <submittedName>
        <fullName evidence="1">Uncharacterized protein</fullName>
    </submittedName>
</protein>
<evidence type="ECO:0000313" key="1">
    <source>
        <dbReference type="EMBL" id="GAA5168156.1"/>
    </source>
</evidence>
<name>A0ABP9QWD4_9PSEU</name>
<evidence type="ECO:0000313" key="2">
    <source>
        <dbReference type="Proteomes" id="UP001428817"/>
    </source>
</evidence>
<dbReference type="EMBL" id="BAABJP010000039">
    <property type="protein sequence ID" value="GAA5168156.1"/>
    <property type="molecule type" value="Genomic_DNA"/>
</dbReference>
<dbReference type="Proteomes" id="UP001428817">
    <property type="component" value="Unassembled WGS sequence"/>
</dbReference>
<proteinExistence type="predicted"/>
<sequence>MARVARWVALVAVTGLLGLALLGFLRDGPLRGLIGPDRPARSTDAVRLGPEPGQSVSAYLAGLPARLPPPGGPEVPALVQFAESLDAPSVSRLVAGARLASAVFRVPLPRVQTALRFQPLSPVDLPDPAAAEARRLALGQAAAAREAESAARRLTGRSAEVARYEAGALDASAPCRCVLAVLVVGDRTALETVAARPGVRAVDAAPADTPVTAVALAPLLPEQTNTAAPVPDDGPVPGG</sequence>